<gene>
    <name evidence="1" type="ORF">A3D91_01210</name>
</gene>
<accession>A0A1F4V633</accession>
<dbReference type="AlphaFoldDB" id="A0A1F4V633"/>
<evidence type="ECO:0000313" key="1">
    <source>
        <dbReference type="EMBL" id="OGC52606.1"/>
    </source>
</evidence>
<name>A0A1F4V633_UNCKA</name>
<protein>
    <recommendedName>
        <fullName evidence="3">Methyltransferase type 11 domain-containing protein</fullName>
    </recommendedName>
</protein>
<organism evidence="1 2">
    <name type="scientific">candidate division WWE3 bacterium RIFCSPHIGHO2_02_FULL_38_14</name>
    <dbReference type="NCBI Taxonomy" id="1802620"/>
    <lineage>
        <taxon>Bacteria</taxon>
        <taxon>Katanobacteria</taxon>
    </lineage>
</organism>
<dbReference type="SUPFAM" id="SSF53335">
    <property type="entry name" value="S-adenosyl-L-methionine-dependent methyltransferases"/>
    <property type="match status" value="1"/>
</dbReference>
<dbReference type="InterPro" id="IPR029063">
    <property type="entry name" value="SAM-dependent_MTases_sf"/>
</dbReference>
<reference evidence="1 2" key="1">
    <citation type="journal article" date="2016" name="Nat. Commun.">
        <title>Thousands of microbial genomes shed light on interconnected biogeochemical processes in an aquifer system.</title>
        <authorList>
            <person name="Anantharaman K."/>
            <person name="Brown C.T."/>
            <person name="Hug L.A."/>
            <person name="Sharon I."/>
            <person name="Castelle C.J."/>
            <person name="Probst A.J."/>
            <person name="Thomas B.C."/>
            <person name="Singh A."/>
            <person name="Wilkins M.J."/>
            <person name="Karaoz U."/>
            <person name="Brodie E.L."/>
            <person name="Williams K.H."/>
            <person name="Hubbard S.S."/>
            <person name="Banfield J.F."/>
        </authorList>
    </citation>
    <scope>NUCLEOTIDE SEQUENCE [LARGE SCALE GENOMIC DNA]</scope>
</reference>
<dbReference type="EMBL" id="MEVD01000023">
    <property type="protein sequence ID" value="OGC52606.1"/>
    <property type="molecule type" value="Genomic_DNA"/>
</dbReference>
<evidence type="ECO:0000313" key="2">
    <source>
        <dbReference type="Proteomes" id="UP000178127"/>
    </source>
</evidence>
<dbReference type="Proteomes" id="UP000178127">
    <property type="component" value="Unassembled WGS sequence"/>
</dbReference>
<sequence>MAITRLPRSEYITDDVLDELFKRSDVDLDSKEKPNKSQEVADIVFEVDPIGKALTGRTPKKIEEETGIPVEEMFPKDSKILYIGDPWQKMGTELDQSHGSNLTIIDYEYGEVASFIFDEKNFRDNIKFKGTYLIELLNDIFNDENKDQLEHDDFEWLTSFLDLVKHAHSLSEAAVTDEEYLSAAEAWKKSREYIETTYKNELEKKEQASSEPGDSYNYDDNLDKLGSLKTYAWYEGVYGERGFRDTLDWKNIIEPKVKALESDLKGLPEAEKNKEIASATKSWIEEIRLHKRTESSNVLEAVFPQLPFKDASFDRMVASWSISAHVFAELDETGFEVLWDETQRILKEGGKAYIFPLNYYYEVDSTIISSLENMKIKHKLMDYTILDDESGNKYTLVITKRSSGDNN</sequence>
<evidence type="ECO:0008006" key="3">
    <source>
        <dbReference type="Google" id="ProtNLM"/>
    </source>
</evidence>
<comment type="caution">
    <text evidence="1">The sequence shown here is derived from an EMBL/GenBank/DDBJ whole genome shotgun (WGS) entry which is preliminary data.</text>
</comment>
<dbReference type="Gene3D" id="3.40.50.150">
    <property type="entry name" value="Vaccinia Virus protein VP39"/>
    <property type="match status" value="1"/>
</dbReference>
<proteinExistence type="predicted"/>